<accession>A0A0R3MB62</accession>
<name>A0A0R3MB62_9BRAD</name>
<dbReference type="Gene3D" id="1.10.10.60">
    <property type="entry name" value="Homeodomain-like"/>
    <property type="match status" value="1"/>
</dbReference>
<dbReference type="EMBL" id="LLYA01000214">
    <property type="protein sequence ID" value="KRR17051.1"/>
    <property type="molecule type" value="Genomic_DNA"/>
</dbReference>
<evidence type="ECO:0000256" key="1">
    <source>
        <dbReference type="ARBA" id="ARBA00023015"/>
    </source>
</evidence>
<dbReference type="PROSITE" id="PS01124">
    <property type="entry name" value="HTH_ARAC_FAMILY_2"/>
    <property type="match status" value="1"/>
</dbReference>
<dbReference type="InterPro" id="IPR009057">
    <property type="entry name" value="Homeodomain-like_sf"/>
</dbReference>
<evidence type="ECO:0000313" key="6">
    <source>
        <dbReference type="Proteomes" id="UP000052023"/>
    </source>
</evidence>
<dbReference type="AlphaFoldDB" id="A0A0R3MB62"/>
<dbReference type="GO" id="GO:0043565">
    <property type="term" value="F:sequence-specific DNA binding"/>
    <property type="evidence" value="ECO:0007669"/>
    <property type="project" value="InterPro"/>
</dbReference>
<feature type="domain" description="HTH araC/xylS-type" evidence="4">
    <location>
        <begin position="2"/>
        <end position="75"/>
    </location>
</feature>
<evidence type="ECO:0000313" key="5">
    <source>
        <dbReference type="EMBL" id="KRR17051.1"/>
    </source>
</evidence>
<sequence length="85" mass="9299">MRGVTDFIDTRLSSTIRIAELADLAQLSEGHFHRAFRATTGRRRGKFIHGRHVAMATLLLARSDPSIAQTALRVGQVDLVGCLGI</sequence>
<dbReference type="GO" id="GO:0003700">
    <property type="term" value="F:DNA-binding transcription factor activity"/>
    <property type="evidence" value="ECO:0007669"/>
    <property type="project" value="InterPro"/>
</dbReference>
<evidence type="ECO:0000256" key="3">
    <source>
        <dbReference type="ARBA" id="ARBA00023163"/>
    </source>
</evidence>
<keyword evidence="6" id="KW-1185">Reference proteome</keyword>
<keyword evidence="1" id="KW-0805">Transcription regulation</keyword>
<keyword evidence="3" id="KW-0804">Transcription</keyword>
<protein>
    <recommendedName>
        <fullName evidence="4">HTH araC/xylS-type domain-containing protein</fullName>
    </recommendedName>
</protein>
<dbReference type="Proteomes" id="UP000052023">
    <property type="component" value="Unassembled WGS sequence"/>
</dbReference>
<gene>
    <name evidence="5" type="ORF">CQ13_12745</name>
</gene>
<proteinExistence type="predicted"/>
<dbReference type="PANTHER" id="PTHR46796:SF6">
    <property type="entry name" value="ARAC SUBFAMILY"/>
    <property type="match status" value="1"/>
</dbReference>
<evidence type="ECO:0000256" key="2">
    <source>
        <dbReference type="ARBA" id="ARBA00023125"/>
    </source>
</evidence>
<dbReference type="PANTHER" id="PTHR46796">
    <property type="entry name" value="HTH-TYPE TRANSCRIPTIONAL ACTIVATOR RHAS-RELATED"/>
    <property type="match status" value="1"/>
</dbReference>
<organism evidence="5 6">
    <name type="scientific">Bradyrhizobium retamae</name>
    <dbReference type="NCBI Taxonomy" id="1300035"/>
    <lineage>
        <taxon>Bacteria</taxon>
        <taxon>Pseudomonadati</taxon>
        <taxon>Pseudomonadota</taxon>
        <taxon>Alphaproteobacteria</taxon>
        <taxon>Hyphomicrobiales</taxon>
        <taxon>Nitrobacteraceae</taxon>
        <taxon>Bradyrhizobium</taxon>
    </lineage>
</organism>
<dbReference type="InterPro" id="IPR050204">
    <property type="entry name" value="AraC_XylS_family_regulators"/>
</dbReference>
<comment type="caution">
    <text evidence="5">The sequence shown here is derived from an EMBL/GenBank/DDBJ whole genome shotgun (WGS) entry which is preliminary data.</text>
</comment>
<reference evidence="5 6" key="1">
    <citation type="submission" date="2014-03" db="EMBL/GenBank/DDBJ databases">
        <title>Bradyrhizobium valentinum sp. nov., isolated from effective nodules of Lupinus mariae-josephae, a lupine endemic of basic-lime soils in Eastern Spain.</title>
        <authorList>
            <person name="Duran D."/>
            <person name="Rey L."/>
            <person name="Navarro A."/>
            <person name="Busquets A."/>
            <person name="Imperial J."/>
            <person name="Ruiz-Argueso T."/>
        </authorList>
    </citation>
    <scope>NUCLEOTIDE SEQUENCE [LARGE SCALE GENOMIC DNA]</scope>
    <source>
        <strain evidence="5 6">Ro19</strain>
    </source>
</reference>
<evidence type="ECO:0000259" key="4">
    <source>
        <dbReference type="PROSITE" id="PS01124"/>
    </source>
</evidence>
<keyword evidence="2" id="KW-0238">DNA-binding</keyword>
<dbReference type="SUPFAM" id="SSF46689">
    <property type="entry name" value="Homeodomain-like"/>
    <property type="match status" value="1"/>
</dbReference>
<dbReference type="InterPro" id="IPR018060">
    <property type="entry name" value="HTH_AraC"/>
</dbReference>